<keyword evidence="5" id="KW-0949">S-adenosyl-L-methionine</keyword>
<dbReference type="Gene3D" id="3.40.1010.10">
    <property type="entry name" value="Cobalt-precorrin-4 Transmethylase, Domain 1"/>
    <property type="match status" value="1"/>
</dbReference>
<dbReference type="SUPFAM" id="SSF53790">
    <property type="entry name" value="Tetrapyrrole methylase"/>
    <property type="match status" value="1"/>
</dbReference>
<dbReference type="InterPro" id="IPR003043">
    <property type="entry name" value="Uropor_MeTrfase_CS"/>
</dbReference>
<dbReference type="Pfam" id="PF00590">
    <property type="entry name" value="TP_methylase"/>
    <property type="match status" value="1"/>
</dbReference>
<dbReference type="NCBIfam" id="TIGR01469">
    <property type="entry name" value="cobA_cysG_Cterm"/>
    <property type="match status" value="1"/>
</dbReference>
<keyword evidence="4 9" id="KW-0808">Transferase</keyword>
<keyword evidence="6" id="KW-0627">Porphyrin biosynthesis</keyword>
<comment type="pathway">
    <text evidence="7">Porphyrin-containing compound metabolism; siroheme biosynthesis; precorrin-2 from uroporphyrinogen III: step 1/1.</text>
</comment>
<evidence type="ECO:0000256" key="6">
    <source>
        <dbReference type="ARBA" id="ARBA00023244"/>
    </source>
</evidence>
<evidence type="ECO:0000313" key="10">
    <source>
        <dbReference type="Proteomes" id="UP001165395"/>
    </source>
</evidence>
<gene>
    <name evidence="9" type="primary">cobA</name>
    <name evidence="9" type="ORF">LIN78_01385</name>
</gene>
<dbReference type="InterPro" id="IPR014776">
    <property type="entry name" value="4pyrrole_Mease_sub2"/>
</dbReference>
<dbReference type="GO" id="GO:0004851">
    <property type="term" value="F:uroporphyrin-III C-methyltransferase activity"/>
    <property type="evidence" value="ECO:0007669"/>
    <property type="project" value="UniProtKB-EC"/>
</dbReference>
<evidence type="ECO:0000256" key="2">
    <source>
        <dbReference type="ARBA" id="ARBA00012162"/>
    </source>
</evidence>
<dbReference type="InterPro" id="IPR014777">
    <property type="entry name" value="4pyrrole_Mease_sub1"/>
</dbReference>
<evidence type="ECO:0000256" key="4">
    <source>
        <dbReference type="ARBA" id="ARBA00022679"/>
    </source>
</evidence>
<reference evidence="9" key="1">
    <citation type="submission" date="2021-10" db="EMBL/GenBank/DDBJ databases">
        <title>The complete genome sequence of Leeia sp. TBRC 13508.</title>
        <authorList>
            <person name="Charoenyingcharoen P."/>
            <person name="Yukphan P."/>
        </authorList>
    </citation>
    <scope>NUCLEOTIDE SEQUENCE</scope>
    <source>
        <strain evidence="9">TBRC 13508</strain>
    </source>
</reference>
<dbReference type="InterPro" id="IPR006366">
    <property type="entry name" value="CobA/CysG_C"/>
</dbReference>
<dbReference type="EMBL" id="JAJBZT010000001">
    <property type="protein sequence ID" value="MCB6182208.1"/>
    <property type="molecule type" value="Genomic_DNA"/>
</dbReference>
<feature type="domain" description="Tetrapyrrole methylase" evidence="8">
    <location>
        <begin position="6"/>
        <end position="212"/>
    </location>
</feature>
<evidence type="ECO:0000259" key="8">
    <source>
        <dbReference type="Pfam" id="PF00590"/>
    </source>
</evidence>
<dbReference type="NCBIfam" id="NF004790">
    <property type="entry name" value="PRK06136.1"/>
    <property type="match status" value="1"/>
</dbReference>
<protein>
    <recommendedName>
        <fullName evidence="2">uroporphyrinogen-III C-methyltransferase</fullName>
        <ecNumber evidence="2">2.1.1.107</ecNumber>
    </recommendedName>
</protein>
<name>A0ABS8D3G5_9NEIS</name>
<evidence type="ECO:0000313" key="9">
    <source>
        <dbReference type="EMBL" id="MCB6182208.1"/>
    </source>
</evidence>
<dbReference type="CDD" id="cd11642">
    <property type="entry name" value="SUMT"/>
    <property type="match status" value="1"/>
</dbReference>
<dbReference type="InterPro" id="IPR000878">
    <property type="entry name" value="4pyrrol_Mease"/>
</dbReference>
<dbReference type="PANTHER" id="PTHR45790">
    <property type="entry name" value="SIROHEME SYNTHASE-RELATED"/>
    <property type="match status" value="1"/>
</dbReference>
<dbReference type="PANTHER" id="PTHR45790:SF3">
    <property type="entry name" value="S-ADENOSYL-L-METHIONINE-DEPENDENT UROPORPHYRINOGEN III METHYLTRANSFERASE, CHLOROPLASTIC"/>
    <property type="match status" value="1"/>
</dbReference>
<keyword evidence="3 9" id="KW-0489">Methyltransferase</keyword>
<evidence type="ECO:0000256" key="7">
    <source>
        <dbReference type="ARBA" id="ARBA00025705"/>
    </source>
</evidence>
<evidence type="ECO:0000256" key="5">
    <source>
        <dbReference type="ARBA" id="ARBA00022691"/>
    </source>
</evidence>
<comment type="caution">
    <text evidence="9">The sequence shown here is derived from an EMBL/GenBank/DDBJ whole genome shotgun (WGS) entry which is preliminary data.</text>
</comment>
<keyword evidence="10" id="KW-1185">Reference proteome</keyword>
<dbReference type="PROSITE" id="PS00839">
    <property type="entry name" value="SUMT_1"/>
    <property type="match status" value="1"/>
</dbReference>
<proteinExistence type="inferred from homology"/>
<organism evidence="9 10">
    <name type="scientific">Leeia speluncae</name>
    <dbReference type="NCBI Taxonomy" id="2884804"/>
    <lineage>
        <taxon>Bacteria</taxon>
        <taxon>Pseudomonadati</taxon>
        <taxon>Pseudomonadota</taxon>
        <taxon>Betaproteobacteria</taxon>
        <taxon>Neisseriales</taxon>
        <taxon>Leeiaceae</taxon>
        <taxon>Leeia</taxon>
    </lineage>
</organism>
<evidence type="ECO:0000256" key="3">
    <source>
        <dbReference type="ARBA" id="ARBA00022603"/>
    </source>
</evidence>
<sequence>MNQGSVVLIGAGPGDLDLLTLKAVKALAKADIVMLDDLVNPEIIQFAPQAKVIKVGKRGGCRSTPQPFILRLMRRYAKQGKQVARVKGGDPMIFGRAGEEIQYLQVEGIAVSVINGISSALAASASLNTSLTQRGMANGVTFITAHLQDDSEPDWQALARSGCTLAIYMGLQRVASICAELSQHLPKDTPAVAVSSVSTAKQQQLVSSISNLPQLIQETGFPGPAIILVGEAMGLVNASFAEMETLHQAAM</sequence>
<comment type="similarity">
    <text evidence="1">Belongs to the precorrin methyltransferase family.</text>
</comment>
<dbReference type="InterPro" id="IPR035996">
    <property type="entry name" value="4pyrrol_Methylase_sf"/>
</dbReference>
<accession>A0ABS8D3G5</accession>
<dbReference type="EC" id="2.1.1.107" evidence="2"/>
<evidence type="ECO:0000256" key="1">
    <source>
        <dbReference type="ARBA" id="ARBA00005879"/>
    </source>
</evidence>
<dbReference type="Proteomes" id="UP001165395">
    <property type="component" value="Unassembled WGS sequence"/>
</dbReference>
<dbReference type="InterPro" id="IPR050161">
    <property type="entry name" value="Siro_Cobalamin_biosynth"/>
</dbReference>
<dbReference type="RefSeq" id="WP_227177723.1">
    <property type="nucleotide sequence ID" value="NZ_JAJBZT010000001.1"/>
</dbReference>
<dbReference type="Gene3D" id="3.30.950.10">
    <property type="entry name" value="Methyltransferase, Cobalt-precorrin-4 Transmethylase, Domain 2"/>
    <property type="match status" value="1"/>
</dbReference>
<dbReference type="GO" id="GO:0032259">
    <property type="term" value="P:methylation"/>
    <property type="evidence" value="ECO:0007669"/>
    <property type="project" value="UniProtKB-KW"/>
</dbReference>